<sequence>MQVAIFMRGPFRPDLEGGLARARALADEVRTNGGNPSLFFATWSTQDRAFLRTLMEQPDVVHSLIIEPPPEEIIHEICGLEQLPSGRPVRNIFYQYYLSKIGLQIVDNMGRFDYVVHSRPDLNVRFGAYYQQWFEAGSYTTIHLKYPSGESFINDQLSVATPRDMLSVWDYGTLENLGALIRNSEIPEDSLDRMAAKSDINLRTAPLELWTLDSRRFEVAGI</sequence>
<comment type="caution">
    <text evidence="1">The sequence shown here is derived from an EMBL/GenBank/DDBJ whole genome shotgun (WGS) entry which is preliminary data.</text>
</comment>
<gene>
    <name evidence="1" type="ORF">FM996_21780</name>
</gene>
<dbReference type="RefSeq" id="WP_142864779.1">
    <property type="nucleotide sequence ID" value="NZ_VJMF01000152.1"/>
</dbReference>
<dbReference type="EMBL" id="VJMF01000152">
    <property type="protein sequence ID" value="TRL20663.1"/>
    <property type="molecule type" value="Genomic_DNA"/>
</dbReference>
<protein>
    <submittedName>
        <fullName evidence="1">Uncharacterized protein</fullName>
    </submittedName>
</protein>
<organism evidence="1 2">
    <name type="scientific">Methylosinus sporium</name>
    <dbReference type="NCBI Taxonomy" id="428"/>
    <lineage>
        <taxon>Bacteria</taxon>
        <taxon>Pseudomonadati</taxon>
        <taxon>Pseudomonadota</taxon>
        <taxon>Alphaproteobacteria</taxon>
        <taxon>Hyphomicrobiales</taxon>
        <taxon>Methylocystaceae</taxon>
        <taxon>Methylosinus</taxon>
    </lineage>
</organism>
<dbReference type="Proteomes" id="UP000316781">
    <property type="component" value="Unassembled WGS sequence"/>
</dbReference>
<dbReference type="AlphaFoldDB" id="A0A549SCE1"/>
<accession>A0A549SCE1</accession>
<name>A0A549SCE1_METSR</name>
<evidence type="ECO:0000313" key="1">
    <source>
        <dbReference type="EMBL" id="TRL20663.1"/>
    </source>
</evidence>
<reference evidence="1 2" key="1">
    <citation type="submission" date="2019-07" db="EMBL/GenBank/DDBJ databases">
        <title>Ln-dependent methylotrophs.</title>
        <authorList>
            <person name="Tani A."/>
        </authorList>
    </citation>
    <scope>NUCLEOTIDE SEQUENCE [LARGE SCALE GENOMIC DNA]</scope>
    <source>
        <strain evidence="1 2">SM89A</strain>
    </source>
</reference>
<proteinExistence type="predicted"/>
<evidence type="ECO:0000313" key="2">
    <source>
        <dbReference type="Proteomes" id="UP000316781"/>
    </source>
</evidence>